<organism evidence="1 2">
    <name type="scientific">Glossina pallidipes</name>
    <name type="common">Tsetse fly</name>
    <dbReference type="NCBI Taxonomy" id="7398"/>
    <lineage>
        <taxon>Eukaryota</taxon>
        <taxon>Metazoa</taxon>
        <taxon>Ecdysozoa</taxon>
        <taxon>Arthropoda</taxon>
        <taxon>Hexapoda</taxon>
        <taxon>Insecta</taxon>
        <taxon>Pterygota</taxon>
        <taxon>Neoptera</taxon>
        <taxon>Endopterygota</taxon>
        <taxon>Diptera</taxon>
        <taxon>Brachycera</taxon>
        <taxon>Muscomorpha</taxon>
        <taxon>Hippoboscoidea</taxon>
        <taxon>Glossinidae</taxon>
        <taxon>Glossina</taxon>
    </lineage>
</organism>
<reference evidence="1" key="2">
    <citation type="submission" date="2020-05" db="UniProtKB">
        <authorList>
            <consortium name="EnsemblMetazoa"/>
        </authorList>
    </citation>
    <scope>IDENTIFICATION</scope>
    <source>
        <strain evidence="1">IAEA</strain>
    </source>
</reference>
<reference evidence="2" key="1">
    <citation type="submission" date="2014-03" db="EMBL/GenBank/DDBJ databases">
        <authorList>
            <person name="Aksoy S."/>
            <person name="Warren W."/>
            <person name="Wilson R.K."/>
        </authorList>
    </citation>
    <scope>NUCLEOTIDE SEQUENCE [LARGE SCALE GENOMIC DNA]</scope>
    <source>
        <strain evidence="2">IAEA</strain>
    </source>
</reference>
<dbReference type="AlphaFoldDB" id="A0A1A9Z859"/>
<keyword evidence="2" id="KW-1185">Reference proteome</keyword>
<evidence type="ECO:0000313" key="1">
    <source>
        <dbReference type="EnsemblMetazoa" id="GPAI006698-PA"/>
    </source>
</evidence>
<dbReference type="EnsemblMetazoa" id="GPAI006698-RA">
    <property type="protein sequence ID" value="GPAI006698-PA"/>
    <property type="gene ID" value="GPAI006698"/>
</dbReference>
<protein>
    <submittedName>
        <fullName evidence="1">Uncharacterized protein</fullName>
    </submittedName>
</protein>
<sequence length="192" mass="21707">MEAKNLKGEGAESILEPMSSCSIKDNFGTMNIEQKEQLNVKTFENDVSSEFFRLDSSTHMYLMDCTPTSSAAMMENVIQSSEEGEDQGYLASDEESDDPRLDAKVKLERIHNFLKMAKLANHHKRVSSKSIMRNDLQSLQGRQTSLKCLRSHISKTYNMTGKILKRRMTHTGQYVRGSLNAKDLSVVVSSFK</sequence>
<accession>A0A1A9Z859</accession>
<evidence type="ECO:0000313" key="2">
    <source>
        <dbReference type="Proteomes" id="UP000092445"/>
    </source>
</evidence>
<dbReference type="VEuPathDB" id="VectorBase:GPAI006698"/>
<proteinExistence type="predicted"/>
<dbReference type="Proteomes" id="UP000092445">
    <property type="component" value="Unassembled WGS sequence"/>
</dbReference>
<name>A0A1A9Z859_GLOPL</name>